<evidence type="ECO:0000313" key="2">
    <source>
        <dbReference type="EMBL" id="OIW30161.1"/>
    </source>
</evidence>
<dbReference type="InterPro" id="IPR052523">
    <property type="entry name" value="Trichothecene_AcTrans"/>
</dbReference>
<reference evidence="2 3" key="1">
    <citation type="submission" date="2016-10" db="EMBL/GenBank/DDBJ databases">
        <title>Draft genome sequence of Coniochaeta ligniaria NRRL30616, a lignocellulolytic fungus for bioabatement of inhibitors in plant biomass hydrolysates.</title>
        <authorList>
            <consortium name="DOE Joint Genome Institute"/>
            <person name="Jimenez D.J."/>
            <person name="Hector R.E."/>
            <person name="Riley R."/>
            <person name="Sun H."/>
            <person name="Grigoriev I.V."/>
            <person name="Van Elsas J.D."/>
            <person name="Nichols N.N."/>
        </authorList>
    </citation>
    <scope>NUCLEOTIDE SEQUENCE [LARGE SCALE GENOMIC DNA]</scope>
    <source>
        <strain evidence="2 3">NRRL 30616</strain>
    </source>
</reference>
<dbReference type="STRING" id="1408157.A0A1J7JA56"/>
<sequence>MEFKLRPGKPEDVKDYVDTFFDGFSAHTVTQLVFPLGTKIAWDWWYASLSDEIKDPAAHFIVIEDVSTTPPTMAAFAKWNKIHASTKPQDPLPDDWPSNGDQDLARRFFGELHAKHGEIMGGREHWNLELIATKKGYQRRGLGATLVQWGLDRAAEDGWDCYLDSTPEGNRLYKKLGFKTVSTTEFPEISYIQEFMVLENRKQ</sequence>
<dbReference type="AlphaFoldDB" id="A0A1J7JA56"/>
<gene>
    <name evidence="2" type="ORF">CONLIGDRAFT_576769</name>
</gene>
<protein>
    <submittedName>
        <fullName evidence="2">Acyl-CoA N-acyltransferase</fullName>
    </submittedName>
</protein>
<name>A0A1J7JA56_9PEZI</name>
<dbReference type="PANTHER" id="PTHR42791:SF17">
    <property type="entry name" value="ACETYLTRANSFERASE, GNAT FAMILY FAMILY (AFU_ORTHOLOGUE AFUA_8G05690)"/>
    <property type="match status" value="1"/>
</dbReference>
<dbReference type="InParanoid" id="A0A1J7JA56"/>
<evidence type="ECO:0000313" key="3">
    <source>
        <dbReference type="Proteomes" id="UP000182658"/>
    </source>
</evidence>
<dbReference type="Proteomes" id="UP000182658">
    <property type="component" value="Unassembled WGS sequence"/>
</dbReference>
<dbReference type="Gene3D" id="3.40.630.30">
    <property type="match status" value="1"/>
</dbReference>
<dbReference type="OrthoDB" id="2115692at2759"/>
<dbReference type="PANTHER" id="PTHR42791">
    <property type="entry name" value="GNAT FAMILY ACETYLTRANSFERASE"/>
    <property type="match status" value="1"/>
</dbReference>
<dbReference type="EMBL" id="KV875097">
    <property type="protein sequence ID" value="OIW30161.1"/>
    <property type="molecule type" value="Genomic_DNA"/>
</dbReference>
<dbReference type="InterPro" id="IPR016181">
    <property type="entry name" value="Acyl_CoA_acyltransferase"/>
</dbReference>
<dbReference type="CDD" id="cd04301">
    <property type="entry name" value="NAT_SF"/>
    <property type="match status" value="1"/>
</dbReference>
<keyword evidence="3" id="KW-1185">Reference proteome</keyword>
<dbReference type="InterPro" id="IPR000182">
    <property type="entry name" value="GNAT_dom"/>
</dbReference>
<feature type="domain" description="N-acetyltransferase" evidence="1">
    <location>
        <begin position="61"/>
        <end position="201"/>
    </location>
</feature>
<organism evidence="2 3">
    <name type="scientific">Coniochaeta ligniaria NRRL 30616</name>
    <dbReference type="NCBI Taxonomy" id="1408157"/>
    <lineage>
        <taxon>Eukaryota</taxon>
        <taxon>Fungi</taxon>
        <taxon>Dikarya</taxon>
        <taxon>Ascomycota</taxon>
        <taxon>Pezizomycotina</taxon>
        <taxon>Sordariomycetes</taxon>
        <taxon>Sordariomycetidae</taxon>
        <taxon>Coniochaetales</taxon>
        <taxon>Coniochaetaceae</taxon>
        <taxon>Coniochaeta</taxon>
    </lineage>
</organism>
<dbReference type="SUPFAM" id="SSF55729">
    <property type="entry name" value="Acyl-CoA N-acyltransferases (Nat)"/>
    <property type="match status" value="1"/>
</dbReference>
<accession>A0A1J7JA56</accession>
<keyword evidence="2" id="KW-0012">Acyltransferase</keyword>
<dbReference type="Pfam" id="PF13508">
    <property type="entry name" value="Acetyltransf_7"/>
    <property type="match status" value="1"/>
</dbReference>
<dbReference type="PROSITE" id="PS51186">
    <property type="entry name" value="GNAT"/>
    <property type="match status" value="1"/>
</dbReference>
<keyword evidence="2" id="KW-0808">Transferase</keyword>
<evidence type="ECO:0000259" key="1">
    <source>
        <dbReference type="PROSITE" id="PS51186"/>
    </source>
</evidence>
<proteinExistence type="predicted"/>
<dbReference type="GO" id="GO:0016747">
    <property type="term" value="F:acyltransferase activity, transferring groups other than amino-acyl groups"/>
    <property type="evidence" value="ECO:0007669"/>
    <property type="project" value="InterPro"/>
</dbReference>